<comment type="caution">
    <text evidence="3">The sequence shown here is derived from an EMBL/GenBank/DDBJ whole genome shotgun (WGS) entry which is preliminary data.</text>
</comment>
<evidence type="ECO:0000259" key="2">
    <source>
        <dbReference type="Pfam" id="PF04909"/>
    </source>
</evidence>
<keyword evidence="1" id="KW-0456">Lyase</keyword>
<dbReference type="GO" id="GO:0016787">
    <property type="term" value="F:hydrolase activity"/>
    <property type="evidence" value="ECO:0007669"/>
    <property type="project" value="UniProtKB-KW"/>
</dbReference>
<reference evidence="3 4" key="1">
    <citation type="journal article" date="2011" name="J. Microbiol.">
        <title>Bacillus kyonggiensis sp. nov., isolated from soil of a lettuce field.</title>
        <authorList>
            <person name="Dong K."/>
            <person name="Lee S."/>
        </authorList>
    </citation>
    <scope>NUCLEOTIDE SEQUENCE [LARGE SCALE GENOMIC DNA]</scope>
    <source>
        <strain evidence="3 4">NB22</strain>
    </source>
</reference>
<dbReference type="OrthoDB" id="9777673at2"/>
<protein>
    <submittedName>
        <fullName evidence="3">Amidohydrolase</fullName>
    </submittedName>
</protein>
<dbReference type="PANTHER" id="PTHR21240">
    <property type="entry name" value="2-AMINO-3-CARBOXYLMUCONATE-6-SEMIALDEHYDE DECARBOXYLASE"/>
    <property type="match status" value="1"/>
</dbReference>
<dbReference type="GO" id="GO:0005829">
    <property type="term" value="C:cytosol"/>
    <property type="evidence" value="ECO:0007669"/>
    <property type="project" value="TreeGrafter"/>
</dbReference>
<dbReference type="GO" id="GO:0019748">
    <property type="term" value="P:secondary metabolic process"/>
    <property type="evidence" value="ECO:0007669"/>
    <property type="project" value="TreeGrafter"/>
</dbReference>
<dbReference type="InterPro" id="IPR032465">
    <property type="entry name" value="ACMSD"/>
</dbReference>
<dbReference type="GO" id="GO:0016831">
    <property type="term" value="F:carboxy-lyase activity"/>
    <property type="evidence" value="ECO:0007669"/>
    <property type="project" value="InterPro"/>
</dbReference>
<evidence type="ECO:0000256" key="1">
    <source>
        <dbReference type="ARBA" id="ARBA00023239"/>
    </source>
</evidence>
<organism evidence="3 4">
    <name type="scientific">Robertmurraya kyonggiensis</name>
    <dbReference type="NCBI Taxonomy" id="1037680"/>
    <lineage>
        <taxon>Bacteria</taxon>
        <taxon>Bacillati</taxon>
        <taxon>Bacillota</taxon>
        <taxon>Bacilli</taxon>
        <taxon>Bacillales</taxon>
        <taxon>Bacillaceae</taxon>
        <taxon>Robertmurraya</taxon>
    </lineage>
</organism>
<keyword evidence="3" id="KW-0378">Hydrolase</keyword>
<keyword evidence="4" id="KW-1185">Reference proteome</keyword>
<dbReference type="Proteomes" id="UP000307756">
    <property type="component" value="Unassembled WGS sequence"/>
</dbReference>
<dbReference type="EMBL" id="SWBM01000001">
    <property type="protein sequence ID" value="TKC18406.1"/>
    <property type="molecule type" value="Genomic_DNA"/>
</dbReference>
<dbReference type="Pfam" id="PF04909">
    <property type="entry name" value="Amidohydro_2"/>
    <property type="match status" value="1"/>
</dbReference>
<dbReference type="InterPro" id="IPR006680">
    <property type="entry name" value="Amidohydro-rel"/>
</dbReference>
<dbReference type="RefSeq" id="WP_136829117.1">
    <property type="nucleotide sequence ID" value="NZ_SWBM01000001.1"/>
</dbReference>
<dbReference type="Gene3D" id="3.20.20.140">
    <property type="entry name" value="Metal-dependent hydrolases"/>
    <property type="match status" value="1"/>
</dbReference>
<feature type="domain" description="Amidohydrolase-related" evidence="2">
    <location>
        <begin position="84"/>
        <end position="293"/>
    </location>
</feature>
<evidence type="ECO:0000313" key="3">
    <source>
        <dbReference type="EMBL" id="TKC18406.1"/>
    </source>
</evidence>
<dbReference type="PANTHER" id="PTHR21240:SF28">
    <property type="entry name" value="ISO-OROTATE DECARBOXYLASE (EUROFUNG)"/>
    <property type="match status" value="1"/>
</dbReference>
<dbReference type="AlphaFoldDB" id="A0A4U1DAC1"/>
<dbReference type="SUPFAM" id="SSF51556">
    <property type="entry name" value="Metallo-dependent hydrolases"/>
    <property type="match status" value="1"/>
</dbReference>
<dbReference type="InterPro" id="IPR032466">
    <property type="entry name" value="Metal_Hydrolase"/>
</dbReference>
<evidence type="ECO:0000313" key="4">
    <source>
        <dbReference type="Proteomes" id="UP000307756"/>
    </source>
</evidence>
<name>A0A4U1DAC1_9BACI</name>
<accession>A0A4U1DAC1</accession>
<gene>
    <name evidence="3" type="ORF">FA727_02325</name>
</gene>
<proteinExistence type="predicted"/>
<sequence>MYDFHTHFIPEDVLTWIKEHQQKVNTKWVKKEEGNNEFLVVNGKWGFELKQTFIDKLLFLQEQETVGVTHSMISPIPQLFMYEFSLDITTDLSKVYNQSLANLSHTYSDNISALGTVPFTNPDRAAQILNEAMNLGLKGVIIGPGLKGHMLSDDFFIPFFEEANRLEAIVFIHPLLCEDPRLKRRMMPNLIGVPWETTVCATDLILSGLIDRFPKVKILFAHGGGLLPYQIGRLDKGFEQWELVSANLQARPSEYLNRFWYDSVLWNKDSLDFLIKIVGEERVVPGSDYPFDLCVWPPENMGEKGALTLLK</sequence>